<reference evidence="1" key="1">
    <citation type="journal article" date="2021" name="New Phytol.">
        <title>Evolutionary innovations through gain and loss of genes in the ectomycorrhizal Boletales.</title>
        <authorList>
            <person name="Wu G."/>
            <person name="Miyauchi S."/>
            <person name="Morin E."/>
            <person name="Kuo A."/>
            <person name="Drula E."/>
            <person name="Varga T."/>
            <person name="Kohler A."/>
            <person name="Feng B."/>
            <person name="Cao Y."/>
            <person name="Lipzen A."/>
            <person name="Daum C."/>
            <person name="Hundley H."/>
            <person name="Pangilinan J."/>
            <person name="Johnson J."/>
            <person name="Barry K."/>
            <person name="LaButti K."/>
            <person name="Ng V."/>
            <person name="Ahrendt S."/>
            <person name="Min B."/>
            <person name="Choi I.G."/>
            <person name="Park H."/>
            <person name="Plett J.M."/>
            <person name="Magnuson J."/>
            <person name="Spatafora J.W."/>
            <person name="Nagy L.G."/>
            <person name="Henrissat B."/>
            <person name="Grigoriev I.V."/>
            <person name="Yang Z.L."/>
            <person name="Xu J."/>
            <person name="Martin F.M."/>
        </authorList>
    </citation>
    <scope>NUCLEOTIDE SEQUENCE</scope>
    <source>
        <strain evidence="1">KUC20120723A-06</strain>
    </source>
</reference>
<sequence>MYPYDDRRAAADSTQTSGSVQLVPIYALYRQLPFIAPSDMLAGPSAVAPPPPRSTYNSLTPDVIVVRSRSLWPLPSTSSPPPGIPESVSSVGVSANFMSIAMAREDLEYGRYAAEGQLHVYRCGWDEAGSPCHLWVEGEKQQIGQHLHGWHNTRTGHRQEVTCLWDGCGRRMRKGSLARHIVTKHLMKKLLCSNCGVELAREDSWQRHGQQAEPCRLANPTPVHGPDARVVDIHALFGSGLP</sequence>
<accession>A0ACB8BSV7</accession>
<protein>
    <submittedName>
        <fullName evidence="1">Uncharacterized protein</fullName>
    </submittedName>
</protein>
<name>A0ACB8BSV7_9AGAM</name>
<keyword evidence="2" id="KW-1185">Reference proteome</keyword>
<evidence type="ECO:0000313" key="2">
    <source>
        <dbReference type="Proteomes" id="UP000790709"/>
    </source>
</evidence>
<gene>
    <name evidence="1" type="ORF">BV22DRAFT_189352</name>
</gene>
<comment type="caution">
    <text evidence="1">The sequence shown here is derived from an EMBL/GenBank/DDBJ whole genome shotgun (WGS) entry which is preliminary data.</text>
</comment>
<dbReference type="Proteomes" id="UP000790709">
    <property type="component" value="Unassembled WGS sequence"/>
</dbReference>
<proteinExistence type="predicted"/>
<evidence type="ECO:0000313" key="1">
    <source>
        <dbReference type="EMBL" id="KAH7928724.1"/>
    </source>
</evidence>
<organism evidence="1 2">
    <name type="scientific">Leucogyrophana mollusca</name>
    <dbReference type="NCBI Taxonomy" id="85980"/>
    <lineage>
        <taxon>Eukaryota</taxon>
        <taxon>Fungi</taxon>
        <taxon>Dikarya</taxon>
        <taxon>Basidiomycota</taxon>
        <taxon>Agaricomycotina</taxon>
        <taxon>Agaricomycetes</taxon>
        <taxon>Agaricomycetidae</taxon>
        <taxon>Boletales</taxon>
        <taxon>Boletales incertae sedis</taxon>
        <taxon>Leucogyrophana</taxon>
    </lineage>
</organism>
<dbReference type="EMBL" id="MU266350">
    <property type="protein sequence ID" value="KAH7928724.1"/>
    <property type="molecule type" value="Genomic_DNA"/>
</dbReference>